<dbReference type="InterPro" id="IPR027417">
    <property type="entry name" value="P-loop_NTPase"/>
</dbReference>
<sequence length="631" mass="71211">MNALGARSELVPPFHNLGILQTLQLQPGSLIMQLITAIEIAYFRSIYKESLNELKDITILFGRNDSGKSNFLRALNLFFESQTNPGTSFDFLTDFNLARRSETDLSKGARKFAYIKIWFAAPSSWKNSLGESFWVKKQWSTLNQEEPNIESSVAQNKRHYLTRFLNTVRFHYIPAIKDRRIFEYLLGNVYSILSNKASFRESLGPFSNAIRDETENLSNFLKSTLNLDSVITPPTDLTNLFRSLDFGTTDEYGDKFSLTTQRGDGIQVRHIPAVLNFLSEHGKEDYHIWGFEEPENSLELASAIEEADEFKKYGKSSKKQIFVTSHSPAFFRQQGPEIKRFFIFKKVPDTLSKPCSSVLEINGLKPGSLPGELMGETPHLAIMGSHLEEISKQIERLKSDGADLTRQIEAAAAPILFVEGESDAKLMECAWSLFAGEIPAPSIQSCQGTTKMESLAGDGLVLSSLVPGKQIYVLVDNDRDGRELRKDKRLTARGGIWKQHNSNKTFWCRLAASDEFVSMMSSKGIPEQNWPATLENIFPSSTRVRAGDNYQRSTTPFKELLEPSIYPKISGSLQESDEESFYFLAPTPETKDLFVDWLIEQSRHNSDLLEPVRSVIEDLRNLIVQSEQGAG</sequence>
<evidence type="ECO:0000313" key="2">
    <source>
        <dbReference type="EMBL" id="MBN6102697.1"/>
    </source>
</evidence>
<proteinExistence type="predicted"/>
<name>A0ABS3B2G6_9XANT</name>
<dbReference type="PANTHER" id="PTHR43581:SF4">
    <property type="entry name" value="ATP_GTP PHOSPHATASE"/>
    <property type="match status" value="1"/>
</dbReference>
<comment type="caution">
    <text evidence="2">The sequence shown here is derived from an EMBL/GenBank/DDBJ whole genome shotgun (WGS) entry which is preliminary data.</text>
</comment>
<protein>
    <submittedName>
        <fullName evidence="2">AAA family ATPase</fullName>
    </submittedName>
</protein>
<dbReference type="InterPro" id="IPR041685">
    <property type="entry name" value="AAA_GajA/Old/RecF-like"/>
</dbReference>
<organism evidence="2 3">
    <name type="scientific">Xanthomonas bonasiae</name>
    <dbReference type="NCBI Taxonomy" id="2810351"/>
    <lineage>
        <taxon>Bacteria</taxon>
        <taxon>Pseudomonadati</taxon>
        <taxon>Pseudomonadota</taxon>
        <taxon>Gammaproteobacteria</taxon>
        <taxon>Lysobacterales</taxon>
        <taxon>Lysobacteraceae</taxon>
        <taxon>Xanthomonas</taxon>
    </lineage>
</organism>
<gene>
    <name evidence="2" type="ORF">JR064_11005</name>
</gene>
<dbReference type="SUPFAM" id="SSF52540">
    <property type="entry name" value="P-loop containing nucleoside triphosphate hydrolases"/>
    <property type="match status" value="1"/>
</dbReference>
<evidence type="ECO:0000313" key="3">
    <source>
        <dbReference type="Proteomes" id="UP000695802"/>
    </source>
</evidence>
<evidence type="ECO:0000259" key="1">
    <source>
        <dbReference type="Pfam" id="PF13175"/>
    </source>
</evidence>
<dbReference type="InterPro" id="IPR051396">
    <property type="entry name" value="Bact_Antivir_Def_Nuclease"/>
</dbReference>
<keyword evidence="3" id="KW-1185">Reference proteome</keyword>
<dbReference type="Gene3D" id="3.40.50.300">
    <property type="entry name" value="P-loop containing nucleotide triphosphate hydrolases"/>
    <property type="match status" value="1"/>
</dbReference>
<accession>A0ABS3B2G6</accession>
<dbReference type="Proteomes" id="UP000695802">
    <property type="component" value="Unassembled WGS sequence"/>
</dbReference>
<dbReference type="EMBL" id="JAFIWB010000010">
    <property type="protein sequence ID" value="MBN6102697.1"/>
    <property type="molecule type" value="Genomic_DNA"/>
</dbReference>
<dbReference type="PANTHER" id="PTHR43581">
    <property type="entry name" value="ATP/GTP PHOSPHATASE"/>
    <property type="match status" value="1"/>
</dbReference>
<reference evidence="2 3" key="1">
    <citation type="submission" date="2021-02" db="EMBL/GenBank/DDBJ databases">
        <title>Taxonomically Unique Crown Gall-Associated Xanthomonas Stains Have Deficiency in Virulence Repertories.</title>
        <authorList>
            <person name="Mafakheri H."/>
            <person name="Taghavi S.M."/>
            <person name="Dimkic I."/>
            <person name="Nemanja K."/>
            <person name="Osdaghi E."/>
        </authorList>
    </citation>
    <scope>NUCLEOTIDE SEQUENCE [LARGE SCALE GENOMIC DNA]</scope>
    <source>
        <strain evidence="2 3">FX4</strain>
    </source>
</reference>
<dbReference type="Pfam" id="PF13175">
    <property type="entry name" value="AAA_15"/>
    <property type="match status" value="1"/>
</dbReference>
<feature type="domain" description="Endonuclease GajA/Old nuclease/RecF-like AAA" evidence="1">
    <location>
        <begin position="35"/>
        <end position="119"/>
    </location>
</feature>
<dbReference type="RefSeq" id="WP_206229741.1">
    <property type="nucleotide sequence ID" value="NZ_JAFIWB010000010.1"/>
</dbReference>